<proteinExistence type="predicted"/>
<feature type="coiled-coil region" evidence="1">
    <location>
        <begin position="427"/>
        <end position="473"/>
    </location>
</feature>
<dbReference type="PANTHER" id="PTHR48200">
    <property type="entry name" value="PROTEIN, PUTATIVE-RELATED"/>
    <property type="match status" value="1"/>
</dbReference>
<protein>
    <recommendedName>
        <fullName evidence="2">Aminotransferase-like plant mobile domain-containing protein</fullName>
    </recommendedName>
</protein>
<feature type="domain" description="Aminotransferase-like plant mobile" evidence="2">
    <location>
        <begin position="56"/>
        <end position="349"/>
    </location>
</feature>
<evidence type="ECO:0000313" key="3">
    <source>
        <dbReference type="EMBL" id="KAH0738202.1"/>
    </source>
</evidence>
<sequence>MVHLGRGKCQKRKRDSNVPLQVVDCTPLQLWAWWNDMGLIEQNIIFKYLGFLTRIMQVKPKRDVIEALLSFWNPTNNVFRFSNFEMTPTLEEIAGFTGFGVRLHHQRLIAPRGISINKFFQHLNICKVKEQSLDKGWISLQFLYDRYGKKDGFKKFGRTLNNKGSFETWKEHRRFAFMVAFLGTMVFSRRGGKINILLTGVVNVLIEKKNYTIVPMILADIYRALTVCQKGKRFFEGCNILLQLWIVEHLYRPPTVARFIQDRSDYITSHAKRVEKYRCPEGVNAWVEHFRSLTEDRITWNYPWFPWVEVIHMSSVRPFLLLMGIRGVQPYVPLRVLRQLGRRQVLPITEDMKDFVSEVGPEVPLPEGLAQRIWDGCLVMGIGTMVKERHTGETHPEYSNWLKQQPQLQVRPERSVKEPIDHEAEMKIKIELAMRDYLAENQELRANLELARAALTQQQAEFEEERAKATQRETLLRGQVDLATIRGAQVAELAVSRQQQLRTCDQKSQIDFDQERAQWIRERGRLREKIESVSTQERRAREMVVSRDQQIRRWNQTCNSLCSKVRCLADRTAQMGLDYQERNHEQFLAEVPEFAEYLMNSVQDIYQSVGGRVRPPSP</sequence>
<dbReference type="EMBL" id="JAIVGD010000028">
    <property type="protein sequence ID" value="KAH0738202.1"/>
    <property type="molecule type" value="Genomic_DNA"/>
</dbReference>
<keyword evidence="1" id="KW-0175">Coiled coil</keyword>
<keyword evidence="4" id="KW-1185">Reference proteome</keyword>
<name>A0ABQ7TU02_SOLTU</name>
<evidence type="ECO:0000313" key="4">
    <source>
        <dbReference type="Proteomes" id="UP000826656"/>
    </source>
</evidence>
<evidence type="ECO:0000256" key="1">
    <source>
        <dbReference type="SAM" id="Coils"/>
    </source>
</evidence>
<gene>
    <name evidence="3" type="ORF">KY290_036907</name>
</gene>
<dbReference type="PANTHER" id="PTHR48200:SF1">
    <property type="entry name" value="AMINOTRANSFERASE-LIKE PLANT MOBILE DOMAIN-CONTAINING PROTEIN"/>
    <property type="match status" value="1"/>
</dbReference>
<dbReference type="InterPro" id="IPR019557">
    <property type="entry name" value="AminoTfrase-like_pln_mobile"/>
</dbReference>
<accession>A0ABQ7TU02</accession>
<dbReference type="Proteomes" id="UP000826656">
    <property type="component" value="Unassembled WGS sequence"/>
</dbReference>
<organism evidence="3 4">
    <name type="scientific">Solanum tuberosum</name>
    <name type="common">Potato</name>
    <dbReference type="NCBI Taxonomy" id="4113"/>
    <lineage>
        <taxon>Eukaryota</taxon>
        <taxon>Viridiplantae</taxon>
        <taxon>Streptophyta</taxon>
        <taxon>Embryophyta</taxon>
        <taxon>Tracheophyta</taxon>
        <taxon>Spermatophyta</taxon>
        <taxon>Magnoliopsida</taxon>
        <taxon>eudicotyledons</taxon>
        <taxon>Gunneridae</taxon>
        <taxon>Pentapetalae</taxon>
        <taxon>asterids</taxon>
        <taxon>lamiids</taxon>
        <taxon>Solanales</taxon>
        <taxon>Solanaceae</taxon>
        <taxon>Solanoideae</taxon>
        <taxon>Solaneae</taxon>
        <taxon>Solanum</taxon>
    </lineage>
</organism>
<comment type="caution">
    <text evidence="3">The sequence shown here is derived from an EMBL/GenBank/DDBJ whole genome shotgun (WGS) entry which is preliminary data.</text>
</comment>
<dbReference type="Pfam" id="PF10536">
    <property type="entry name" value="PMD"/>
    <property type="match status" value="1"/>
</dbReference>
<reference evidence="3 4" key="1">
    <citation type="journal article" date="2021" name="bioRxiv">
        <title>Chromosome-scale and haplotype-resolved genome assembly of a tetraploid potato cultivar.</title>
        <authorList>
            <person name="Sun H."/>
            <person name="Jiao W.-B."/>
            <person name="Krause K."/>
            <person name="Campoy J.A."/>
            <person name="Goel M."/>
            <person name="Folz-Donahue K."/>
            <person name="Kukat C."/>
            <person name="Huettel B."/>
            <person name="Schneeberger K."/>
        </authorList>
    </citation>
    <scope>NUCLEOTIDE SEQUENCE [LARGE SCALE GENOMIC DNA]</scope>
    <source>
        <strain evidence="3">SolTubOtavaFocal</strain>
        <tissue evidence="3">Leaves</tissue>
    </source>
</reference>
<evidence type="ECO:0000259" key="2">
    <source>
        <dbReference type="Pfam" id="PF10536"/>
    </source>
</evidence>